<organism evidence="1 2">
    <name type="scientific">Mixia osmundae (strain CBS 9802 / IAM 14324 / JCM 22182 / KY 12970)</name>
    <dbReference type="NCBI Taxonomy" id="764103"/>
    <lineage>
        <taxon>Eukaryota</taxon>
        <taxon>Fungi</taxon>
        <taxon>Dikarya</taxon>
        <taxon>Basidiomycota</taxon>
        <taxon>Pucciniomycotina</taxon>
        <taxon>Mixiomycetes</taxon>
        <taxon>Mixiales</taxon>
        <taxon>Mixiaceae</taxon>
        <taxon>Mixia</taxon>
    </lineage>
</organism>
<evidence type="ECO:0000313" key="1">
    <source>
        <dbReference type="EMBL" id="GAA99195.1"/>
    </source>
</evidence>
<reference evidence="1 2" key="1">
    <citation type="journal article" date="2011" name="J. Gen. Appl. Microbiol.">
        <title>Draft genome sequencing of the enigmatic basidiomycete Mixia osmundae.</title>
        <authorList>
            <person name="Nishida H."/>
            <person name="Nagatsuka Y."/>
            <person name="Sugiyama J."/>
        </authorList>
    </citation>
    <scope>NUCLEOTIDE SEQUENCE [LARGE SCALE GENOMIC DNA]</scope>
    <source>
        <strain evidence="2">CBS 9802 / IAM 14324 / JCM 22182 / KY 12970</strain>
    </source>
</reference>
<dbReference type="EMBL" id="BABT02000220">
    <property type="protein sequence ID" value="GAA99195.1"/>
    <property type="molecule type" value="Genomic_DNA"/>
</dbReference>
<dbReference type="SUPFAM" id="SSF53254">
    <property type="entry name" value="Phosphoglycerate mutase-like"/>
    <property type="match status" value="1"/>
</dbReference>
<accession>G7E976</accession>
<dbReference type="InParanoid" id="G7E976"/>
<evidence type="ECO:0000313" key="2">
    <source>
        <dbReference type="Proteomes" id="UP000009131"/>
    </source>
</evidence>
<dbReference type="PANTHER" id="PTHR48100:SF54">
    <property type="entry name" value="PHOSPHATASE SPAC5H10.03-RELATED"/>
    <property type="match status" value="1"/>
</dbReference>
<dbReference type="AlphaFoldDB" id="G7E976"/>
<dbReference type="Proteomes" id="UP000009131">
    <property type="component" value="Unassembled WGS sequence"/>
</dbReference>
<dbReference type="InterPro" id="IPR050275">
    <property type="entry name" value="PGM_Phosphatase"/>
</dbReference>
<dbReference type="GO" id="GO:0005737">
    <property type="term" value="C:cytoplasm"/>
    <property type="evidence" value="ECO:0007669"/>
    <property type="project" value="TreeGrafter"/>
</dbReference>
<name>G7E976_MIXOS</name>
<dbReference type="OrthoDB" id="496981at2759"/>
<dbReference type="OMA" id="NALPCDT"/>
<dbReference type="InterPro" id="IPR013078">
    <property type="entry name" value="His_Pase_superF_clade-1"/>
</dbReference>
<dbReference type="Gene3D" id="3.40.50.1240">
    <property type="entry name" value="Phosphoglycerate mutase-like"/>
    <property type="match status" value="1"/>
</dbReference>
<keyword evidence="2" id="KW-1185">Reference proteome</keyword>
<comment type="caution">
    <text evidence="1">The sequence shown here is derived from an EMBL/GenBank/DDBJ whole genome shotgun (WGS) entry which is preliminary data.</text>
</comment>
<dbReference type="HOGENOM" id="CLU_039184_1_2_1"/>
<dbReference type="InterPro" id="IPR029033">
    <property type="entry name" value="His_PPase_superfam"/>
</dbReference>
<dbReference type="FunCoup" id="G7E976">
    <property type="interactions" value="258"/>
</dbReference>
<sequence length="227" mass="25674">MSSEQRIWLIRHAQGFHNVAEDYSLLDPALTPLGIKQASILRTEPRMQELRSSVQVIVSSPLRRTLQTALGSLEDVLQERAIPFEIIPEFQECNDLPCDTPDDLNKLRGEFEHRGNGLSFEHCKPGFNSKRGAFAASQEALDARAAWARRYLRSLDQETVAVFCHADFLRHMLPNDSPQWENTECRIVRYTGAALTDNEAHFTVVDTIKPTPAKLQDTDERAKTSGQ</sequence>
<dbReference type="PANTHER" id="PTHR48100">
    <property type="entry name" value="BROAD-SPECIFICITY PHOSPHATASE YOR283W-RELATED"/>
    <property type="match status" value="1"/>
</dbReference>
<dbReference type="CDD" id="cd07067">
    <property type="entry name" value="HP_PGM_like"/>
    <property type="match status" value="1"/>
</dbReference>
<dbReference type="Pfam" id="PF00300">
    <property type="entry name" value="His_Phos_1"/>
    <property type="match status" value="1"/>
</dbReference>
<dbReference type="RefSeq" id="XP_014568441.1">
    <property type="nucleotide sequence ID" value="XM_014712955.1"/>
</dbReference>
<dbReference type="eggNOG" id="KOG4754">
    <property type="taxonomic scope" value="Eukaryota"/>
</dbReference>
<gene>
    <name evidence="1" type="primary">Mo05887</name>
    <name evidence="1" type="ORF">E5Q_05887</name>
</gene>
<evidence type="ECO:0008006" key="3">
    <source>
        <dbReference type="Google" id="ProtNLM"/>
    </source>
</evidence>
<protein>
    <recommendedName>
        <fullName evidence="3">Phosphoglycerate mutase-like protein</fullName>
    </recommendedName>
</protein>
<proteinExistence type="predicted"/>
<dbReference type="GO" id="GO:0016791">
    <property type="term" value="F:phosphatase activity"/>
    <property type="evidence" value="ECO:0007669"/>
    <property type="project" value="TreeGrafter"/>
</dbReference>
<reference evidence="1 2" key="2">
    <citation type="journal article" date="2012" name="Open Biol.">
        <title>Characteristics of nucleosomes and linker DNA regions on the genome of the basidiomycete Mixia osmundae revealed by mono- and dinucleosome mapping.</title>
        <authorList>
            <person name="Nishida H."/>
            <person name="Kondo S."/>
            <person name="Matsumoto T."/>
            <person name="Suzuki Y."/>
            <person name="Yoshikawa H."/>
            <person name="Taylor T.D."/>
            <person name="Sugiyama J."/>
        </authorList>
    </citation>
    <scope>NUCLEOTIDE SEQUENCE [LARGE SCALE GENOMIC DNA]</scope>
    <source>
        <strain evidence="2">CBS 9802 / IAM 14324 / JCM 22182 / KY 12970</strain>
    </source>
</reference>
<dbReference type="SMART" id="SM00855">
    <property type="entry name" value="PGAM"/>
    <property type="match status" value="1"/>
</dbReference>